<protein>
    <submittedName>
        <fullName evidence="1">Uncharacterized protein</fullName>
    </submittedName>
</protein>
<evidence type="ECO:0000313" key="2">
    <source>
        <dbReference type="Proteomes" id="UP001060085"/>
    </source>
</evidence>
<comment type="caution">
    <text evidence="1">The sequence shown here is derived from an EMBL/GenBank/DDBJ whole genome shotgun (WGS) entry which is preliminary data.</text>
</comment>
<accession>A0ACC0BCI6</accession>
<gene>
    <name evidence="1" type="ORF">M9H77_10699</name>
</gene>
<dbReference type="EMBL" id="CM044703">
    <property type="protein sequence ID" value="KAI5670335.1"/>
    <property type="molecule type" value="Genomic_DNA"/>
</dbReference>
<name>A0ACC0BCI6_CATRO</name>
<reference evidence="2" key="1">
    <citation type="journal article" date="2023" name="Nat. Plants">
        <title>Single-cell RNA sequencing provides a high-resolution roadmap for understanding the multicellular compartmentation of specialized metabolism.</title>
        <authorList>
            <person name="Sun S."/>
            <person name="Shen X."/>
            <person name="Li Y."/>
            <person name="Li Y."/>
            <person name="Wang S."/>
            <person name="Li R."/>
            <person name="Zhang H."/>
            <person name="Shen G."/>
            <person name="Guo B."/>
            <person name="Wei J."/>
            <person name="Xu J."/>
            <person name="St-Pierre B."/>
            <person name="Chen S."/>
            <person name="Sun C."/>
        </authorList>
    </citation>
    <scope>NUCLEOTIDE SEQUENCE [LARGE SCALE GENOMIC DNA]</scope>
</reference>
<organism evidence="1 2">
    <name type="scientific">Catharanthus roseus</name>
    <name type="common">Madagascar periwinkle</name>
    <name type="synonym">Vinca rosea</name>
    <dbReference type="NCBI Taxonomy" id="4058"/>
    <lineage>
        <taxon>Eukaryota</taxon>
        <taxon>Viridiplantae</taxon>
        <taxon>Streptophyta</taxon>
        <taxon>Embryophyta</taxon>
        <taxon>Tracheophyta</taxon>
        <taxon>Spermatophyta</taxon>
        <taxon>Magnoliopsida</taxon>
        <taxon>eudicotyledons</taxon>
        <taxon>Gunneridae</taxon>
        <taxon>Pentapetalae</taxon>
        <taxon>asterids</taxon>
        <taxon>lamiids</taxon>
        <taxon>Gentianales</taxon>
        <taxon>Apocynaceae</taxon>
        <taxon>Rauvolfioideae</taxon>
        <taxon>Vinceae</taxon>
        <taxon>Catharanthinae</taxon>
        <taxon>Catharanthus</taxon>
    </lineage>
</organism>
<sequence>MQRGSSSSKLAAAVAIVVVICGCGEGAAAAVSCDADSLGILCADVVSGAGAGGVPPTKECCDEAIRQYDCFCGTHFKDPHAGSGFNSVANLILKACNLGIPFCD</sequence>
<keyword evidence="2" id="KW-1185">Reference proteome</keyword>
<dbReference type="Proteomes" id="UP001060085">
    <property type="component" value="Linkage Group LG03"/>
</dbReference>
<evidence type="ECO:0000313" key="1">
    <source>
        <dbReference type="EMBL" id="KAI5670335.1"/>
    </source>
</evidence>
<proteinExistence type="predicted"/>